<gene>
    <name evidence="1" type="ORF">FK492_03435</name>
</gene>
<accession>A0ABY3A3L9</accession>
<protein>
    <submittedName>
        <fullName evidence="1">Type II toxin-antitoxin system RelE/ParE family toxin</fullName>
    </submittedName>
</protein>
<dbReference type="Proteomes" id="UP000319715">
    <property type="component" value="Unassembled WGS sequence"/>
</dbReference>
<dbReference type="Pfam" id="PF05973">
    <property type="entry name" value="Gp49"/>
    <property type="match status" value="1"/>
</dbReference>
<evidence type="ECO:0000313" key="2">
    <source>
        <dbReference type="Proteomes" id="UP000319715"/>
    </source>
</evidence>
<name>A0ABY3A3L9_9GAMM</name>
<keyword evidence="2" id="KW-1185">Reference proteome</keyword>
<dbReference type="InterPro" id="IPR009241">
    <property type="entry name" value="HigB-like"/>
</dbReference>
<organism evidence="1 2">
    <name type="scientific">Pantoea dispersa</name>
    <dbReference type="NCBI Taxonomy" id="59814"/>
    <lineage>
        <taxon>Bacteria</taxon>
        <taxon>Pseudomonadati</taxon>
        <taxon>Pseudomonadota</taxon>
        <taxon>Gammaproteobacteria</taxon>
        <taxon>Enterobacterales</taxon>
        <taxon>Erwiniaceae</taxon>
        <taxon>Pantoea</taxon>
    </lineage>
</organism>
<dbReference type="RefSeq" id="WP_141495408.1">
    <property type="nucleotide sequence ID" value="NZ_VICF01000001.1"/>
</dbReference>
<dbReference type="EMBL" id="VICF01000001">
    <property type="protein sequence ID" value="TQC77073.1"/>
    <property type="molecule type" value="Genomic_DNA"/>
</dbReference>
<comment type="caution">
    <text evidence="1">The sequence shown here is derived from an EMBL/GenBank/DDBJ whole genome shotgun (WGS) entry which is preliminary data.</text>
</comment>
<proteinExistence type="predicted"/>
<sequence length="116" mass="13336">MWEILTTDVFDDWFLAQNEGLREDVLAVMQILAEIGPKLGRPNVDTLKGCQFPNLKELRVQHAGMPVRAFFAFDPVRRSIVLCAGNKAGCQQKQFYRTMIRLAEAEYRKHLVHMEG</sequence>
<reference evidence="1 2" key="1">
    <citation type="submission" date="2019-06" db="EMBL/GenBank/DDBJ databases">
        <title>Pantoea dispersa Assembly.</title>
        <authorList>
            <person name="Wang J."/>
        </authorList>
    </citation>
    <scope>NUCLEOTIDE SEQUENCE [LARGE SCALE GENOMIC DNA]</scope>
    <source>
        <strain evidence="2">bio</strain>
    </source>
</reference>
<evidence type="ECO:0000313" key="1">
    <source>
        <dbReference type="EMBL" id="TQC77073.1"/>
    </source>
</evidence>